<comment type="caution">
    <text evidence="1">The sequence shown here is derived from an EMBL/GenBank/DDBJ whole genome shotgun (WGS) entry which is preliminary data.</text>
</comment>
<evidence type="ECO:0000313" key="2">
    <source>
        <dbReference type="Proteomes" id="UP001209878"/>
    </source>
</evidence>
<dbReference type="EMBL" id="JAODUO010000422">
    <property type="protein sequence ID" value="KAK2180867.1"/>
    <property type="molecule type" value="Genomic_DNA"/>
</dbReference>
<name>A0AAD9L0A1_RIDPI</name>
<reference evidence="1" key="1">
    <citation type="journal article" date="2023" name="Mol. Biol. Evol.">
        <title>Third-Generation Sequencing Reveals the Adaptive Role of the Epigenome in Three Deep-Sea Polychaetes.</title>
        <authorList>
            <person name="Perez M."/>
            <person name="Aroh O."/>
            <person name="Sun Y."/>
            <person name="Lan Y."/>
            <person name="Juniper S.K."/>
            <person name="Young C.R."/>
            <person name="Angers B."/>
            <person name="Qian P.Y."/>
        </authorList>
    </citation>
    <scope>NUCLEOTIDE SEQUENCE</scope>
    <source>
        <strain evidence="1">R07B-5</strain>
    </source>
</reference>
<dbReference type="Proteomes" id="UP001209878">
    <property type="component" value="Unassembled WGS sequence"/>
</dbReference>
<accession>A0AAD9L0A1</accession>
<gene>
    <name evidence="1" type="ORF">NP493_421g00041</name>
</gene>
<protein>
    <submittedName>
        <fullName evidence="1">Uncharacterized protein</fullName>
    </submittedName>
</protein>
<sequence>MIKALHTGMMLMLVLEGKSRNRSVLQVLHHLPISNARRGFPRGEGWCLHTVQTER</sequence>
<dbReference type="AlphaFoldDB" id="A0AAD9L0A1"/>
<organism evidence="1 2">
    <name type="scientific">Ridgeia piscesae</name>
    <name type="common">Tubeworm</name>
    <dbReference type="NCBI Taxonomy" id="27915"/>
    <lineage>
        <taxon>Eukaryota</taxon>
        <taxon>Metazoa</taxon>
        <taxon>Spiralia</taxon>
        <taxon>Lophotrochozoa</taxon>
        <taxon>Annelida</taxon>
        <taxon>Polychaeta</taxon>
        <taxon>Sedentaria</taxon>
        <taxon>Canalipalpata</taxon>
        <taxon>Sabellida</taxon>
        <taxon>Siboglinidae</taxon>
        <taxon>Ridgeia</taxon>
    </lineage>
</organism>
<evidence type="ECO:0000313" key="1">
    <source>
        <dbReference type="EMBL" id="KAK2180867.1"/>
    </source>
</evidence>
<proteinExistence type="predicted"/>
<keyword evidence="2" id="KW-1185">Reference proteome</keyword>